<keyword evidence="1" id="KW-0732">Signal</keyword>
<proteinExistence type="predicted"/>
<evidence type="ECO:0000313" key="3">
    <source>
        <dbReference type="Proteomes" id="UP001219525"/>
    </source>
</evidence>
<name>A0AAD6YAD1_9AGAR</name>
<dbReference type="Proteomes" id="UP001219525">
    <property type="component" value="Unassembled WGS sequence"/>
</dbReference>
<feature type="chain" id="PRO_5042003206" evidence="1">
    <location>
        <begin position="21"/>
        <end position="186"/>
    </location>
</feature>
<evidence type="ECO:0000256" key="1">
    <source>
        <dbReference type="SAM" id="SignalP"/>
    </source>
</evidence>
<gene>
    <name evidence="2" type="ORF">GGX14DRAFT_565837</name>
</gene>
<feature type="signal peptide" evidence="1">
    <location>
        <begin position="1"/>
        <end position="20"/>
    </location>
</feature>
<organism evidence="2 3">
    <name type="scientific">Mycena pura</name>
    <dbReference type="NCBI Taxonomy" id="153505"/>
    <lineage>
        <taxon>Eukaryota</taxon>
        <taxon>Fungi</taxon>
        <taxon>Dikarya</taxon>
        <taxon>Basidiomycota</taxon>
        <taxon>Agaricomycotina</taxon>
        <taxon>Agaricomycetes</taxon>
        <taxon>Agaricomycetidae</taxon>
        <taxon>Agaricales</taxon>
        <taxon>Marasmiineae</taxon>
        <taxon>Mycenaceae</taxon>
        <taxon>Mycena</taxon>
    </lineage>
</organism>
<accession>A0AAD6YAD1</accession>
<comment type="caution">
    <text evidence="2">The sequence shown here is derived from an EMBL/GenBank/DDBJ whole genome shotgun (WGS) entry which is preliminary data.</text>
</comment>
<protein>
    <submittedName>
        <fullName evidence="2">Uncharacterized protein</fullName>
    </submittedName>
</protein>
<dbReference type="EMBL" id="JARJCW010000029">
    <property type="protein sequence ID" value="KAJ7210034.1"/>
    <property type="molecule type" value="Genomic_DNA"/>
</dbReference>
<keyword evidence="3" id="KW-1185">Reference proteome</keyword>
<evidence type="ECO:0000313" key="2">
    <source>
        <dbReference type="EMBL" id="KAJ7210034.1"/>
    </source>
</evidence>
<dbReference type="AlphaFoldDB" id="A0AAD6YAD1"/>
<reference evidence="2" key="1">
    <citation type="submission" date="2023-03" db="EMBL/GenBank/DDBJ databases">
        <title>Massive genome expansion in bonnet fungi (Mycena s.s.) driven by repeated elements and novel gene families across ecological guilds.</title>
        <authorList>
            <consortium name="Lawrence Berkeley National Laboratory"/>
            <person name="Harder C.B."/>
            <person name="Miyauchi S."/>
            <person name="Viragh M."/>
            <person name="Kuo A."/>
            <person name="Thoen E."/>
            <person name="Andreopoulos B."/>
            <person name="Lu D."/>
            <person name="Skrede I."/>
            <person name="Drula E."/>
            <person name="Henrissat B."/>
            <person name="Morin E."/>
            <person name="Kohler A."/>
            <person name="Barry K."/>
            <person name="LaButti K."/>
            <person name="Morin E."/>
            <person name="Salamov A."/>
            <person name="Lipzen A."/>
            <person name="Mereny Z."/>
            <person name="Hegedus B."/>
            <person name="Baldrian P."/>
            <person name="Stursova M."/>
            <person name="Weitz H."/>
            <person name="Taylor A."/>
            <person name="Grigoriev I.V."/>
            <person name="Nagy L.G."/>
            <person name="Martin F."/>
            <person name="Kauserud H."/>
        </authorList>
    </citation>
    <scope>NUCLEOTIDE SEQUENCE</scope>
    <source>
        <strain evidence="2">9144</strain>
    </source>
</reference>
<sequence length="186" mass="20353">MPRTTTFVAFLASVLLGVATQKQPHPTLCDFKCHDGQFLVGGEAKWALTGSNHEVAVNFMSNFCNASIGNTALNCTGNALGSTRRVLQANSVYITEQLQKLTLTHGTLSQVVISTDPDVYNEGTWTYIDYSHLSDIQVYNNHSTGVLSGYQKWPQHRRTAAAAVVQRQCSGSASPNHFVAQDWPHV</sequence>